<dbReference type="AlphaFoldDB" id="A0A0F9EKT6"/>
<dbReference type="EMBL" id="LAZR01036573">
    <property type="protein sequence ID" value="KKL24493.1"/>
    <property type="molecule type" value="Genomic_DNA"/>
</dbReference>
<name>A0A0F9EKT6_9ZZZZ</name>
<organism evidence="1">
    <name type="scientific">marine sediment metagenome</name>
    <dbReference type="NCBI Taxonomy" id="412755"/>
    <lineage>
        <taxon>unclassified sequences</taxon>
        <taxon>metagenomes</taxon>
        <taxon>ecological metagenomes</taxon>
    </lineage>
</organism>
<evidence type="ECO:0000313" key="1">
    <source>
        <dbReference type="EMBL" id="KKL24493.1"/>
    </source>
</evidence>
<reference evidence="1" key="1">
    <citation type="journal article" date="2015" name="Nature">
        <title>Complex archaea that bridge the gap between prokaryotes and eukaryotes.</title>
        <authorList>
            <person name="Spang A."/>
            <person name="Saw J.H."/>
            <person name="Jorgensen S.L."/>
            <person name="Zaremba-Niedzwiedzka K."/>
            <person name="Martijn J."/>
            <person name="Lind A.E."/>
            <person name="van Eijk R."/>
            <person name="Schleper C."/>
            <person name="Guy L."/>
            <person name="Ettema T.J."/>
        </authorList>
    </citation>
    <scope>NUCLEOTIDE SEQUENCE</scope>
</reference>
<sequence>MATTTIDKGDLICWTVLDEMGNYTVWDVGVAAYDLPAGKDAWIFIDFKRLGGTDWPAAEITQRPISELNFYDNTKGLEKKIRAQQGDRVWCIRFKAMKGNK</sequence>
<comment type="caution">
    <text evidence="1">The sequence shown here is derived from an EMBL/GenBank/DDBJ whole genome shotgun (WGS) entry which is preliminary data.</text>
</comment>
<accession>A0A0F9EKT6</accession>
<proteinExistence type="predicted"/>
<protein>
    <submittedName>
        <fullName evidence="1">Uncharacterized protein</fullName>
    </submittedName>
</protein>
<gene>
    <name evidence="1" type="ORF">LCGC14_2414770</name>
</gene>